<organism evidence="2 3">
    <name type="scientific">Neolentinus lepideus HHB14362 ss-1</name>
    <dbReference type="NCBI Taxonomy" id="1314782"/>
    <lineage>
        <taxon>Eukaryota</taxon>
        <taxon>Fungi</taxon>
        <taxon>Dikarya</taxon>
        <taxon>Basidiomycota</taxon>
        <taxon>Agaricomycotina</taxon>
        <taxon>Agaricomycetes</taxon>
        <taxon>Gloeophyllales</taxon>
        <taxon>Gloeophyllaceae</taxon>
        <taxon>Neolentinus</taxon>
    </lineage>
</organism>
<keyword evidence="3" id="KW-1185">Reference proteome</keyword>
<dbReference type="STRING" id="1314782.A0A165W6W7"/>
<dbReference type="SUPFAM" id="SSF52047">
    <property type="entry name" value="RNI-like"/>
    <property type="match status" value="1"/>
</dbReference>
<dbReference type="AlphaFoldDB" id="A0A165W6W7"/>
<evidence type="ECO:0000313" key="3">
    <source>
        <dbReference type="Proteomes" id="UP000076761"/>
    </source>
</evidence>
<dbReference type="Gene3D" id="3.80.10.10">
    <property type="entry name" value="Ribonuclease Inhibitor"/>
    <property type="match status" value="1"/>
</dbReference>
<proteinExistence type="predicted"/>
<dbReference type="Proteomes" id="UP000076761">
    <property type="component" value="Unassembled WGS sequence"/>
</dbReference>
<accession>A0A165W6W7</accession>
<gene>
    <name evidence="2" type="ORF">NEOLEDRAFT_34055</name>
</gene>
<protein>
    <recommendedName>
        <fullName evidence="1">F-box domain-containing protein</fullName>
    </recommendedName>
</protein>
<feature type="domain" description="F-box" evidence="1">
    <location>
        <begin position="167"/>
        <end position="212"/>
    </location>
</feature>
<evidence type="ECO:0000259" key="1">
    <source>
        <dbReference type="PROSITE" id="PS50181"/>
    </source>
</evidence>
<dbReference type="PROSITE" id="PS50181">
    <property type="entry name" value="FBOX"/>
    <property type="match status" value="1"/>
</dbReference>
<dbReference type="SUPFAM" id="SSF81383">
    <property type="entry name" value="F-box domain"/>
    <property type="match status" value="1"/>
</dbReference>
<dbReference type="InterPro" id="IPR001810">
    <property type="entry name" value="F-box_dom"/>
</dbReference>
<dbReference type="OrthoDB" id="3258311at2759"/>
<dbReference type="InParanoid" id="A0A165W6W7"/>
<evidence type="ECO:0000313" key="2">
    <source>
        <dbReference type="EMBL" id="KZT30758.1"/>
    </source>
</evidence>
<name>A0A165W6W7_9AGAM</name>
<reference evidence="2 3" key="1">
    <citation type="journal article" date="2016" name="Mol. Biol. Evol.">
        <title>Comparative Genomics of Early-Diverging Mushroom-Forming Fungi Provides Insights into the Origins of Lignocellulose Decay Capabilities.</title>
        <authorList>
            <person name="Nagy L.G."/>
            <person name="Riley R."/>
            <person name="Tritt A."/>
            <person name="Adam C."/>
            <person name="Daum C."/>
            <person name="Floudas D."/>
            <person name="Sun H."/>
            <person name="Yadav J.S."/>
            <person name="Pangilinan J."/>
            <person name="Larsson K.H."/>
            <person name="Matsuura K."/>
            <person name="Barry K."/>
            <person name="Labutti K."/>
            <person name="Kuo R."/>
            <person name="Ohm R.A."/>
            <person name="Bhattacharya S.S."/>
            <person name="Shirouzu T."/>
            <person name="Yoshinaga Y."/>
            <person name="Martin F.M."/>
            <person name="Grigoriev I.V."/>
            <person name="Hibbett D.S."/>
        </authorList>
    </citation>
    <scope>NUCLEOTIDE SEQUENCE [LARGE SCALE GENOMIC DNA]</scope>
    <source>
        <strain evidence="2 3">HHB14362 ss-1</strain>
    </source>
</reference>
<sequence>MYSEDDEPQDLHRSEKLRPSRPFLKLYEEQEGAALLRVSQNGGEPGDCWEVALWRALRFLNVIKGFHEGSLDLTGRHEWRYLHYLPRWKRYLADFNSVAKHTVEDKMKVPSNQKEIHRNGNYVVTSPRSLEAFNAKWSPLLPWGFIYPETMVLIHVTDTYPEPKFQRLLLTHLPDEMLHRIFLFTSLSQALLLGMTCRLLRKISFERIYQRFSFGFGMKVDGSLPRPEDGNLDVVAQQDKVSFLRGMDSFMSRPHVAQKARYLRLDDVWQSQQSILRTLGDHSFFTVSDAHAYGVDIYGVDIDSAFYEPILTTMATVITATIGLRELDLFGILLSSAIVKAITCLPRLHTVTFRGCNFGPDLRLFPVQLPSSSSVLNLAIYPHDFLRDSSRYWSLLSICPRLRTVSASSPVGNRRVGVPPTPELRRIYNPWRTVERFSAEDFDLAQIPDLCSWIEEAKMSSPLRLTHFKLHTRWPMEKAQIFRLIRALEGAPLKILVLSYIRYAGLDLLDRIAEAFPDLVGLTLMHRRKYTRFHPTLVRFSVWPHASWEYADRLRRFKSLEHLGINFYCPTITDHLDHGMIERMESGAIDDSEVEEWAFPEELDNDTVVRAFSVHCPTLQTFTFYSYPIYITTYRIHRRPHRSPLVEPEMDTNPPCLYGKIPQHYNPWNDSWGGWETILPGDP</sequence>
<dbReference type="InterPro" id="IPR032675">
    <property type="entry name" value="LRR_dom_sf"/>
</dbReference>
<dbReference type="EMBL" id="KV425551">
    <property type="protein sequence ID" value="KZT30758.1"/>
    <property type="molecule type" value="Genomic_DNA"/>
</dbReference>
<dbReference type="InterPro" id="IPR036047">
    <property type="entry name" value="F-box-like_dom_sf"/>
</dbReference>